<dbReference type="Gene3D" id="3.30.750.180">
    <property type="entry name" value="GpdQ, beta-strand dimerisation domain"/>
    <property type="match status" value="1"/>
</dbReference>
<dbReference type="Gene3D" id="3.60.21.40">
    <property type="entry name" value="GpdQ, catalytic alpha/beta sandwich domain"/>
    <property type="match status" value="1"/>
</dbReference>
<evidence type="ECO:0000256" key="1">
    <source>
        <dbReference type="ARBA" id="ARBA00022723"/>
    </source>
</evidence>
<dbReference type="InterPro" id="IPR042283">
    <property type="entry name" value="GpdQ_catalytic"/>
</dbReference>
<dbReference type="SUPFAM" id="SSF56300">
    <property type="entry name" value="Metallo-dependent phosphatases"/>
    <property type="match status" value="1"/>
</dbReference>
<dbReference type="InterPro" id="IPR004843">
    <property type="entry name" value="Calcineurin-like_PHP"/>
</dbReference>
<dbReference type="PROSITE" id="PS50252">
    <property type="entry name" value="TBOX_3"/>
    <property type="match status" value="1"/>
</dbReference>
<dbReference type="InterPro" id="IPR050884">
    <property type="entry name" value="CNP_phosphodiesterase-III"/>
</dbReference>
<evidence type="ECO:0000256" key="2">
    <source>
        <dbReference type="ARBA" id="ARBA00022801"/>
    </source>
</evidence>
<protein>
    <submittedName>
        <fullName evidence="6">3',5'-cyclic adenosine monophosphate phosphodiesterase CpdA</fullName>
    </submittedName>
</protein>
<evidence type="ECO:0000256" key="4">
    <source>
        <dbReference type="ARBA" id="ARBA00025742"/>
    </source>
</evidence>
<dbReference type="EMBL" id="BMKL01000001">
    <property type="protein sequence ID" value="GGD86606.1"/>
    <property type="molecule type" value="Genomic_DNA"/>
</dbReference>
<gene>
    <name evidence="6" type="primary">cpdA</name>
    <name evidence="6" type="ORF">GCM10011515_02630</name>
</gene>
<dbReference type="InterPro" id="IPR026575">
    <property type="entry name" value="GpdQ/CpdA-like"/>
</dbReference>
<dbReference type="Pfam" id="PF00149">
    <property type="entry name" value="Metallophos"/>
    <property type="match status" value="1"/>
</dbReference>
<dbReference type="CDD" id="cd07402">
    <property type="entry name" value="MPP_GpdQ"/>
    <property type="match status" value="1"/>
</dbReference>
<evidence type="ECO:0000313" key="6">
    <source>
        <dbReference type="EMBL" id="GGD86606.1"/>
    </source>
</evidence>
<comment type="similarity">
    <text evidence="4">Belongs to the cyclic nucleotide phosphodiesterase class-III family.</text>
</comment>
<evidence type="ECO:0000259" key="5">
    <source>
        <dbReference type="PROSITE" id="PS50252"/>
    </source>
</evidence>
<dbReference type="InterPro" id="IPR042281">
    <property type="entry name" value="GpdQ_beta-strand"/>
</dbReference>
<dbReference type="RefSeq" id="WP_188643487.1">
    <property type="nucleotide sequence ID" value="NZ_BMKL01000001.1"/>
</dbReference>
<dbReference type="PANTHER" id="PTHR42988">
    <property type="entry name" value="PHOSPHOHYDROLASE"/>
    <property type="match status" value="1"/>
</dbReference>
<dbReference type="Proteomes" id="UP000619041">
    <property type="component" value="Unassembled WGS sequence"/>
</dbReference>
<keyword evidence="3" id="KW-0408">Iron</keyword>
<evidence type="ECO:0000256" key="3">
    <source>
        <dbReference type="ARBA" id="ARBA00023004"/>
    </source>
</evidence>
<dbReference type="InterPro" id="IPR046360">
    <property type="entry name" value="T-box_DNA-bd"/>
</dbReference>
<keyword evidence="7" id="KW-1185">Reference proteome</keyword>
<dbReference type="InterPro" id="IPR029052">
    <property type="entry name" value="Metallo-depent_PP-like"/>
</dbReference>
<name>A0ABQ1S053_9SPHN</name>
<keyword evidence="2" id="KW-0378">Hydrolase</keyword>
<organism evidence="6 7">
    <name type="scientific">Tsuneonella deserti</name>
    <dbReference type="NCBI Taxonomy" id="2035528"/>
    <lineage>
        <taxon>Bacteria</taxon>
        <taxon>Pseudomonadati</taxon>
        <taxon>Pseudomonadota</taxon>
        <taxon>Alphaproteobacteria</taxon>
        <taxon>Sphingomonadales</taxon>
        <taxon>Erythrobacteraceae</taxon>
        <taxon>Tsuneonella</taxon>
    </lineage>
</organism>
<feature type="domain" description="T-box" evidence="5">
    <location>
        <begin position="88"/>
        <end position="201"/>
    </location>
</feature>
<sequence length="285" mass="31674">MLIAQMTDIHIGFDPEEEPEELNLRRFRATLARLLGGPNKPDMLVLSGDITDNGDIESFEDVAALLEGTPFAVWPMVGNHDSREGLFRAFPAIKGEAGFVQYTVDVDGLRLIMLDTMEPGRHGGAFCEVRAGWLAAQLASNPETPTLIFMHHPPVVSGIDWMDPAPEEDWIRRFGSVVEGHQQIIGIHCGHLHRPITTMFRGIPLSVTGSVAPLVAMDLRPVDLDHPDGRDLITTEPPSYALHRWDGKALVSHYEDVSGWHALAHYTDKLQPMIHDMFGERGPRD</sequence>
<accession>A0ABQ1S053</accession>
<reference evidence="7" key="1">
    <citation type="journal article" date="2019" name="Int. J. Syst. Evol. Microbiol.">
        <title>The Global Catalogue of Microorganisms (GCM) 10K type strain sequencing project: providing services to taxonomists for standard genome sequencing and annotation.</title>
        <authorList>
            <consortium name="The Broad Institute Genomics Platform"/>
            <consortium name="The Broad Institute Genome Sequencing Center for Infectious Disease"/>
            <person name="Wu L."/>
            <person name="Ma J."/>
        </authorList>
    </citation>
    <scope>NUCLEOTIDE SEQUENCE [LARGE SCALE GENOMIC DNA]</scope>
    <source>
        <strain evidence="7">CGMCC 1.15959</strain>
    </source>
</reference>
<evidence type="ECO:0000313" key="7">
    <source>
        <dbReference type="Proteomes" id="UP000619041"/>
    </source>
</evidence>
<keyword evidence="1" id="KW-0479">Metal-binding</keyword>
<proteinExistence type="inferred from homology"/>
<dbReference type="PANTHER" id="PTHR42988:SF2">
    <property type="entry name" value="CYCLIC NUCLEOTIDE PHOSPHODIESTERASE CBUA0032-RELATED"/>
    <property type="match status" value="1"/>
</dbReference>
<comment type="caution">
    <text evidence="6">The sequence shown here is derived from an EMBL/GenBank/DDBJ whole genome shotgun (WGS) entry which is preliminary data.</text>
</comment>